<dbReference type="SUPFAM" id="SSF52540">
    <property type="entry name" value="P-loop containing nucleoside triphosphate hydrolases"/>
    <property type="match status" value="1"/>
</dbReference>
<dbReference type="InterPro" id="IPR027417">
    <property type="entry name" value="P-loop_NTPase"/>
</dbReference>
<dbReference type="AlphaFoldDB" id="A0A844EGJ7"/>
<keyword evidence="1" id="KW-0808">Transferase</keyword>
<dbReference type="EMBL" id="WKKY01000274">
    <property type="protein sequence ID" value="MSE21119.1"/>
    <property type="molecule type" value="Genomic_DNA"/>
</dbReference>
<dbReference type="Gene3D" id="3.40.50.300">
    <property type="entry name" value="P-loop containing nucleotide triphosphate hydrolases"/>
    <property type="match status" value="1"/>
</dbReference>
<dbReference type="Proteomes" id="UP000491237">
    <property type="component" value="Unassembled WGS sequence"/>
</dbReference>
<comment type="caution">
    <text evidence="1">The sequence shown here is derived from an EMBL/GenBank/DDBJ whole genome shotgun (WGS) entry which is preliminary data.</text>
</comment>
<name>A0A844EGJ7_9LACO</name>
<sequence length="76" mass="9191">ERFGRLMDTAFQDPDNYYYDYAQGDRDDAFEMARNVWDTIDLPNLKANILPTRSRADMIMHKTDNHLIDRLYLRKY</sequence>
<reference evidence="1 2" key="1">
    <citation type="submission" date="2019-11" db="EMBL/GenBank/DDBJ databases">
        <title>Draft Genome Sequence of Plant Growth-Promoting Rhizosphere-Associated Bacteria.</title>
        <authorList>
            <person name="Vasilyev I.Y."/>
            <person name="Radchenko V."/>
            <person name="Ilnitskaya E.V."/>
        </authorList>
    </citation>
    <scope>NUCLEOTIDE SEQUENCE [LARGE SCALE GENOMIC DNA]</scope>
    <source>
        <strain evidence="1 2">VRA_07sq_f</strain>
    </source>
</reference>
<gene>
    <name evidence="1" type="ORF">GKC44_07650</name>
</gene>
<dbReference type="GO" id="GO:0016301">
    <property type="term" value="F:kinase activity"/>
    <property type="evidence" value="ECO:0007669"/>
    <property type="project" value="UniProtKB-KW"/>
</dbReference>
<organism evidence="1 2">
    <name type="scientific">Lentilactobacillus parabuchneri</name>
    <dbReference type="NCBI Taxonomy" id="152331"/>
    <lineage>
        <taxon>Bacteria</taxon>
        <taxon>Bacillati</taxon>
        <taxon>Bacillota</taxon>
        <taxon>Bacilli</taxon>
        <taxon>Lactobacillales</taxon>
        <taxon>Lactobacillaceae</taxon>
        <taxon>Lentilactobacillus</taxon>
    </lineage>
</organism>
<evidence type="ECO:0000313" key="2">
    <source>
        <dbReference type="Proteomes" id="UP000491237"/>
    </source>
</evidence>
<evidence type="ECO:0000313" key="1">
    <source>
        <dbReference type="EMBL" id="MSE21119.1"/>
    </source>
</evidence>
<protein>
    <submittedName>
        <fullName evidence="1">Type I pantothenate kinase</fullName>
    </submittedName>
</protein>
<feature type="non-terminal residue" evidence="1">
    <location>
        <position position="1"/>
    </location>
</feature>
<accession>A0A844EGJ7</accession>
<proteinExistence type="predicted"/>
<keyword evidence="1" id="KW-0418">Kinase</keyword>